<organism evidence="2 3">
    <name type="scientific">Phocaeicola salanitronis (strain DSM 18170 / JCM 13657 / CCUG 60908 / BL78)</name>
    <name type="common">Bacteroides salanitronis</name>
    <dbReference type="NCBI Taxonomy" id="667015"/>
    <lineage>
        <taxon>Bacteria</taxon>
        <taxon>Pseudomonadati</taxon>
        <taxon>Bacteroidota</taxon>
        <taxon>Bacteroidia</taxon>
        <taxon>Bacteroidales</taxon>
        <taxon>Bacteroidaceae</taxon>
        <taxon>Phocaeicola</taxon>
    </lineage>
</organism>
<evidence type="ECO:0000313" key="3">
    <source>
        <dbReference type="Proteomes" id="UP000007486"/>
    </source>
</evidence>
<dbReference type="Proteomes" id="UP000007486">
    <property type="component" value="Chromosome"/>
</dbReference>
<name>F0R2B7_PHOSB</name>
<dbReference type="Pfam" id="PF11810">
    <property type="entry name" value="DUF3332"/>
    <property type="match status" value="1"/>
</dbReference>
<keyword evidence="1" id="KW-1133">Transmembrane helix</keyword>
<dbReference type="eggNOG" id="ENOG5031GKZ">
    <property type="taxonomic scope" value="Bacteria"/>
</dbReference>
<sequence length="161" mass="17892">MKLTALCAVLGGSLLCSSCIGSFSAWNRLKDWNMGIGHKAVNEIVFIAFHIIPVYEVAYLADVLVLNSIEFWSGSNPLADVGTDKVIQGENGEYLVRTNEDGYTITKMGETDRPLDLVYNEENRTWNAVAEGQTFELMTMNEDGSVTYKEQNGEKVTVMPR</sequence>
<dbReference type="KEGG" id="bsa:Bacsa_1889"/>
<keyword evidence="1" id="KW-0812">Transmembrane</keyword>
<evidence type="ECO:0000313" key="2">
    <source>
        <dbReference type="EMBL" id="ADY36446.1"/>
    </source>
</evidence>
<dbReference type="InterPro" id="IPR021768">
    <property type="entry name" value="DUF3332"/>
</dbReference>
<evidence type="ECO:0000256" key="1">
    <source>
        <dbReference type="SAM" id="Phobius"/>
    </source>
</evidence>
<keyword evidence="3" id="KW-1185">Reference proteome</keyword>
<evidence type="ECO:0008006" key="4">
    <source>
        <dbReference type="Google" id="ProtNLM"/>
    </source>
</evidence>
<dbReference type="STRING" id="667015.Bacsa_1889"/>
<reference evidence="2 3" key="1">
    <citation type="journal article" date="2011" name="Stand. Genomic Sci.">
        <title>Complete genome sequence of Bacteroides salanitronis type strain (BL78).</title>
        <authorList>
            <person name="Gronow S."/>
            <person name="Held B."/>
            <person name="Lucas S."/>
            <person name="Lapidus A."/>
            <person name="Del Rio T.G."/>
            <person name="Nolan M."/>
            <person name="Tice H."/>
            <person name="Deshpande S."/>
            <person name="Cheng J.F."/>
            <person name="Pitluck S."/>
            <person name="Liolios K."/>
            <person name="Pagani I."/>
            <person name="Ivanova N."/>
            <person name="Mavromatis K."/>
            <person name="Pati A."/>
            <person name="Tapia R."/>
            <person name="Han C."/>
            <person name="Goodwin L."/>
            <person name="Chen A."/>
            <person name="Palaniappan K."/>
            <person name="Land M."/>
            <person name="Hauser L."/>
            <person name="Chang Y.J."/>
            <person name="Jeffries C.D."/>
            <person name="Brambilla E.M."/>
            <person name="Rohde M."/>
            <person name="Goker M."/>
            <person name="Detter J.C."/>
            <person name="Woyke T."/>
            <person name="Bristow J."/>
            <person name="Markowitz V."/>
            <person name="Hugenholtz P."/>
            <person name="Kyrpides N.C."/>
            <person name="Klenk H.P."/>
            <person name="Eisen J.A."/>
        </authorList>
    </citation>
    <scope>NUCLEOTIDE SEQUENCE [LARGE SCALE GENOMIC DNA]</scope>
    <source>
        <strain evidence="2 3">DSM 18170</strain>
    </source>
</reference>
<accession>F0R2B7</accession>
<proteinExistence type="predicted"/>
<gene>
    <name evidence="2" type="ordered locus">Bacsa_1889</name>
</gene>
<dbReference type="EMBL" id="CP002530">
    <property type="protein sequence ID" value="ADY36446.1"/>
    <property type="molecule type" value="Genomic_DNA"/>
</dbReference>
<keyword evidence="1" id="KW-0472">Membrane</keyword>
<protein>
    <recommendedName>
        <fullName evidence="4">DUF3332 domain-containing protein</fullName>
    </recommendedName>
</protein>
<feature type="transmembrane region" description="Helical" evidence="1">
    <location>
        <begin position="45"/>
        <end position="66"/>
    </location>
</feature>
<dbReference type="AlphaFoldDB" id="F0R2B7"/>
<dbReference type="HOGENOM" id="CLU_097575_0_0_10"/>